<dbReference type="Pfam" id="PF04203">
    <property type="entry name" value="Sortase"/>
    <property type="match status" value="1"/>
</dbReference>
<reference evidence="4 5" key="1">
    <citation type="submission" date="2018-06" db="EMBL/GenBank/DDBJ databases">
        <authorList>
            <consortium name="Pathogen Informatics"/>
            <person name="Doyle S."/>
        </authorList>
    </citation>
    <scope>NUCLEOTIDE SEQUENCE [LARGE SCALE GENOMIC DNA]</scope>
    <source>
        <strain evidence="4 5">NCTC11535</strain>
    </source>
</reference>
<dbReference type="NCBIfam" id="TIGR01076">
    <property type="entry name" value="sortase_fam"/>
    <property type="match status" value="1"/>
</dbReference>
<feature type="transmembrane region" description="Helical" evidence="3">
    <location>
        <begin position="82"/>
        <end position="108"/>
    </location>
</feature>
<sequence>MAEQEPHEATAPSELPPSIRPESARDDQPSTAPSRAATGQAPAQEAFPKLEATRAAAPVSRKDLRRAPAHARKPKRRSILDILLTLLGELLITAGAVVGLFLVWQIWWTGIEATQKAEVATKAFTQIQVESPKTTGTKHTDAPPVMPKAAYGETIGMLVIPKWYGITNNNMPIQEGTGPEVLDQAAAGHYADTQQVGEVGNFAMAGHRRSNGNSFRRVDLLEPGDEIVVSTKDTWYVYQVESHEIVLPSQTEVIAPVPGHPELPATDRYLTMTTCHSVDVGEWGNDHRWIVHAKFAYWMPRSEGRPESVLKDPEVN</sequence>
<evidence type="ECO:0000256" key="2">
    <source>
        <dbReference type="SAM" id="MobiDB-lite"/>
    </source>
</evidence>
<keyword evidence="1" id="KW-0378">Hydrolase</keyword>
<dbReference type="CDD" id="cd05830">
    <property type="entry name" value="Sortase_E"/>
    <property type="match status" value="1"/>
</dbReference>
<dbReference type="InterPro" id="IPR053465">
    <property type="entry name" value="Sortase_Class_E"/>
</dbReference>
<dbReference type="InterPro" id="IPR042003">
    <property type="entry name" value="Sortase_E"/>
</dbReference>
<keyword evidence="3" id="KW-1133">Transmembrane helix</keyword>
<proteinExistence type="predicted"/>
<name>A0ABY1VQI2_9ACTO</name>
<gene>
    <name evidence="4" type="ORF">NCTC11535_02101</name>
</gene>
<evidence type="ECO:0000256" key="3">
    <source>
        <dbReference type="SAM" id="Phobius"/>
    </source>
</evidence>
<dbReference type="EMBL" id="UAPQ01000011">
    <property type="protein sequence ID" value="SPT54386.1"/>
    <property type="molecule type" value="Genomic_DNA"/>
</dbReference>
<accession>A0ABY1VQI2</accession>
<keyword evidence="3" id="KW-0472">Membrane</keyword>
<evidence type="ECO:0000313" key="4">
    <source>
        <dbReference type="EMBL" id="SPT54386.1"/>
    </source>
</evidence>
<dbReference type="NCBIfam" id="NF033747">
    <property type="entry name" value="class_E_sortase"/>
    <property type="match status" value="1"/>
</dbReference>
<dbReference type="InterPro" id="IPR023365">
    <property type="entry name" value="Sortase_dom-sf"/>
</dbReference>
<keyword evidence="3" id="KW-0812">Transmembrane</keyword>
<dbReference type="InterPro" id="IPR005754">
    <property type="entry name" value="Sortase"/>
</dbReference>
<protein>
    <submittedName>
        <fullName evidence="4">Sortase (Surface protein transpeptidase)</fullName>
    </submittedName>
</protein>
<comment type="caution">
    <text evidence="4">The sequence shown here is derived from an EMBL/GenBank/DDBJ whole genome shotgun (WGS) entry which is preliminary data.</text>
</comment>
<dbReference type="Proteomes" id="UP000250006">
    <property type="component" value="Unassembled WGS sequence"/>
</dbReference>
<evidence type="ECO:0000313" key="5">
    <source>
        <dbReference type="Proteomes" id="UP000250006"/>
    </source>
</evidence>
<organism evidence="4 5">
    <name type="scientific">Actinomyces bovis</name>
    <dbReference type="NCBI Taxonomy" id="1658"/>
    <lineage>
        <taxon>Bacteria</taxon>
        <taxon>Bacillati</taxon>
        <taxon>Actinomycetota</taxon>
        <taxon>Actinomycetes</taxon>
        <taxon>Actinomycetales</taxon>
        <taxon>Actinomycetaceae</taxon>
        <taxon>Actinomyces</taxon>
    </lineage>
</organism>
<keyword evidence="5" id="KW-1185">Reference proteome</keyword>
<dbReference type="Gene3D" id="2.40.260.10">
    <property type="entry name" value="Sortase"/>
    <property type="match status" value="1"/>
</dbReference>
<evidence type="ECO:0000256" key="1">
    <source>
        <dbReference type="ARBA" id="ARBA00022801"/>
    </source>
</evidence>
<feature type="region of interest" description="Disordered" evidence="2">
    <location>
        <begin position="1"/>
        <end position="71"/>
    </location>
</feature>
<dbReference type="SUPFAM" id="SSF63817">
    <property type="entry name" value="Sortase"/>
    <property type="match status" value="1"/>
</dbReference>